<accession>A0A6N4DU01</accession>
<name>A0A6N4DU01_9GAMM</name>
<dbReference type="Proteomes" id="UP000250928">
    <property type="component" value="Unassembled WGS sequence"/>
</dbReference>
<dbReference type="InterPro" id="IPR011047">
    <property type="entry name" value="Quinoprotein_ADH-like_sf"/>
</dbReference>
<dbReference type="EMBL" id="PQCO01000199">
    <property type="protein sequence ID" value="PUE01523.1"/>
    <property type="molecule type" value="Genomic_DNA"/>
</dbReference>
<gene>
    <name evidence="1" type="ORF">C3L24_07720</name>
</gene>
<evidence type="ECO:0000313" key="1">
    <source>
        <dbReference type="EMBL" id="PUE01523.1"/>
    </source>
</evidence>
<dbReference type="SUPFAM" id="SSF50998">
    <property type="entry name" value="Quinoprotein alcohol dehydrogenase-like"/>
    <property type="match status" value="1"/>
</dbReference>
<comment type="caution">
    <text evidence="1">The sequence shown here is derived from an EMBL/GenBank/DDBJ whole genome shotgun (WGS) entry which is preliminary data.</text>
</comment>
<organism evidence="1 2">
    <name type="scientific">Candidatus Sedimenticola endophacoides</name>
    <dbReference type="NCBI Taxonomy" id="2548426"/>
    <lineage>
        <taxon>Bacteria</taxon>
        <taxon>Pseudomonadati</taxon>
        <taxon>Pseudomonadota</taxon>
        <taxon>Gammaproteobacteria</taxon>
        <taxon>Chromatiales</taxon>
        <taxon>Sedimenticolaceae</taxon>
        <taxon>Sedimenticola</taxon>
    </lineage>
</organism>
<evidence type="ECO:0000313" key="2">
    <source>
        <dbReference type="Proteomes" id="UP000250928"/>
    </source>
</evidence>
<protein>
    <submittedName>
        <fullName evidence="1">Uncharacterized protein</fullName>
    </submittedName>
</protein>
<proteinExistence type="predicted"/>
<sequence length="1136" mass="122090">MIMNSIARGVKIILLSGLLTSIPVLADDVEIFFNSSAGGAGDPLVMFSLDYRPNTTSSVVCNFSSDVSECGWDDPADTSDDDFYTAFYAEFTAADKADGKISFLEQLRAALRYVLNRPQILGNVRVGLMLNHAHVNNCENDESKSGCSNGGYITMGFTKTGGTDNGEQILDRKLGAIPDPGTGGDAHSNQGKELYYELYQYLTGGEIYNGHVGRSDYGDDCGDDNLDDAGTLTCSRGDDYDLPAAASPYDRVSWDTAIESGGNYVSPFTDTSLECSGVYALNFMFGVSNQDDDSDSAITSDLTGIDLSGRNNKFSTVIDWMYRSASGPRDLSDLEGDQNVTSYFLFKGNVQNTMDGYAIAGGTGQAIEVTDDPKAMVDSLISAFVEILRQNATFQAPAVTVNSYTRLTHRDELFYALFSPELVQNWPGNLKKYRLGTRATDTDGDGVDDTVTTRVEDKNSNQAVDPINGTFKPTACSFWTDCSLDREGADGIADPDGDIVHWGGAAEEIEDDGTRVIFTDDGTSMVDLDASHVTHAQLGISTDTKNNAASPCIDADGDGDTECVDMDGDGDVKSDDHDQLRTDLLAHLHEQTLGDPIHARPAVIEYDADLSNQGANPDLVVALATNEGTFHLFNAATGTEYSAYMPSELLPLIKQINGPFDPTGTDSTRFGIYGLDGSPVIRVHDADGDGVLNDGGDIVHAFLTQRRGGRSIFALNIRNRTAPTLLWKITGGVAGDDFENLGQTWSEPVLATLKGRGTGGADLPVLVFGGGYDPAQDDTYQLADSYGNSIYVVNAETGALVWEISDSGADLNISAMDNSIPADVKVIDLDEDGYPDRIYAVDVVGRIFRVDFSNSGSQTTIAGGGRLASLFATNDLGPTCDEGAPVSGVAGACQRRFYNSPDIAVMTGYPVSPYVQIGVGSGYRAHPVEVSGIEDRFFMLFDEHVLDVVASGDYSTEYGWTESNLVDVTEINVTTSEEGQSPYSAASANVQARLTASNIHGWYIEMEGEEEKVLSDAVTLGGKLVFTTYLRDSTQVTACEPDLGQGRIYVVDAFNGLPIANLNDGTILSESTITPTKDARHKDLGRLGIPTDPIVVFRETDDGKIEPMVVVSTELPLPPGLFGQNNYIKTWWINEE</sequence>
<dbReference type="AlphaFoldDB" id="A0A6N4DU01"/>
<reference evidence="1 2" key="1">
    <citation type="submission" date="2018-01" db="EMBL/GenBank/DDBJ databases">
        <title>Novel co-symbiosis in the lucinid bivalve Phacoides pectinatus.</title>
        <authorList>
            <person name="Lim S.J."/>
            <person name="Davis B.G."/>
            <person name="Gill D.E."/>
            <person name="Engel A.S."/>
            <person name="Anderson L.C."/>
            <person name="Campbell B.J."/>
        </authorList>
    </citation>
    <scope>NUCLEOTIDE SEQUENCE [LARGE SCALE GENOMIC DNA]</scope>
    <source>
        <strain evidence="1">N3_P5</strain>
    </source>
</reference>